<keyword evidence="2" id="KW-0812">Transmembrane</keyword>
<feature type="compositionally biased region" description="Polar residues" evidence="1">
    <location>
        <begin position="198"/>
        <end position="209"/>
    </location>
</feature>
<evidence type="ECO:0000313" key="5">
    <source>
        <dbReference type="EMBL" id="RAP77344.1"/>
    </source>
</evidence>
<reference evidence="5 6" key="1">
    <citation type="submission" date="2018-06" db="EMBL/GenBank/DDBJ databases">
        <title>Paenibacillus montanisoli sp. nov., isolated from mountain area soil.</title>
        <authorList>
            <person name="Wu M."/>
        </authorList>
    </citation>
    <scope>NUCLEOTIDE SEQUENCE [LARGE SCALE GENOMIC DNA]</scope>
    <source>
        <strain evidence="5 6">RA17</strain>
    </source>
</reference>
<dbReference type="Pfam" id="PF07987">
    <property type="entry name" value="DUF1775"/>
    <property type="match status" value="1"/>
</dbReference>
<feature type="transmembrane region" description="Helical" evidence="2">
    <location>
        <begin position="245"/>
        <end position="262"/>
    </location>
</feature>
<dbReference type="Gene3D" id="2.60.40.2230">
    <property type="entry name" value="Uncharacterised protein YcnI-like PF07987, DUF1775"/>
    <property type="match status" value="1"/>
</dbReference>
<evidence type="ECO:0000256" key="2">
    <source>
        <dbReference type="SAM" id="Phobius"/>
    </source>
</evidence>
<proteinExistence type="predicted"/>
<protein>
    <submittedName>
        <fullName evidence="5">Nuclear export factor GLE1</fullName>
    </submittedName>
</protein>
<keyword evidence="2" id="KW-0472">Membrane</keyword>
<feature type="region of interest" description="Disordered" evidence="1">
    <location>
        <begin position="158"/>
        <end position="240"/>
    </location>
</feature>
<dbReference type="InterPro" id="IPR038507">
    <property type="entry name" value="YcnI-like_sf"/>
</dbReference>
<dbReference type="Proteomes" id="UP000249260">
    <property type="component" value="Unassembled WGS sequence"/>
</dbReference>
<feature type="domain" description="YncI copper-binding" evidence="4">
    <location>
        <begin position="29"/>
        <end position="144"/>
    </location>
</feature>
<evidence type="ECO:0000313" key="6">
    <source>
        <dbReference type="Proteomes" id="UP000249260"/>
    </source>
</evidence>
<dbReference type="CDD" id="cd08545">
    <property type="entry name" value="YcnI_like"/>
    <property type="match status" value="1"/>
</dbReference>
<evidence type="ECO:0000256" key="3">
    <source>
        <dbReference type="SAM" id="SignalP"/>
    </source>
</evidence>
<keyword evidence="2" id="KW-1133">Transmembrane helix</keyword>
<keyword evidence="6" id="KW-1185">Reference proteome</keyword>
<dbReference type="InterPro" id="IPR012533">
    <property type="entry name" value="YcnI-copper_dom"/>
</dbReference>
<dbReference type="OrthoDB" id="69896at2"/>
<organism evidence="5 6">
    <name type="scientific">Paenibacillus montanisoli</name>
    <dbReference type="NCBI Taxonomy" id="2081970"/>
    <lineage>
        <taxon>Bacteria</taxon>
        <taxon>Bacillati</taxon>
        <taxon>Bacillota</taxon>
        <taxon>Bacilli</taxon>
        <taxon>Bacillales</taxon>
        <taxon>Paenibacillaceae</taxon>
        <taxon>Paenibacillus</taxon>
    </lineage>
</organism>
<feature type="compositionally biased region" description="Polar residues" evidence="1">
    <location>
        <begin position="217"/>
        <end position="227"/>
    </location>
</feature>
<evidence type="ECO:0000256" key="1">
    <source>
        <dbReference type="SAM" id="MobiDB-lite"/>
    </source>
</evidence>
<feature type="chain" id="PRO_5038589045" evidence="3">
    <location>
        <begin position="24"/>
        <end position="266"/>
    </location>
</feature>
<evidence type="ECO:0000259" key="4">
    <source>
        <dbReference type="Pfam" id="PF07987"/>
    </source>
</evidence>
<keyword evidence="3" id="KW-0732">Signal</keyword>
<gene>
    <name evidence="5" type="ORF">DL346_02295</name>
</gene>
<accession>A0A328UAN9</accession>
<dbReference type="AlphaFoldDB" id="A0A328UAN9"/>
<dbReference type="EMBL" id="QLUW01000001">
    <property type="protein sequence ID" value="RAP77344.1"/>
    <property type="molecule type" value="Genomic_DNA"/>
</dbReference>
<comment type="caution">
    <text evidence="5">The sequence shown here is derived from an EMBL/GenBank/DDBJ whole genome shotgun (WGS) entry which is preliminary data.</text>
</comment>
<feature type="compositionally biased region" description="Low complexity" evidence="1">
    <location>
        <begin position="174"/>
        <end position="187"/>
    </location>
</feature>
<feature type="signal peptide" evidence="3">
    <location>
        <begin position="1"/>
        <end position="23"/>
    </location>
</feature>
<sequence>MMMKRSKKWSVLGISLLSMVLFAGIASAHVTVLPKQAAQNSNEVFTVRVPSEKENATTKSIKVKIPDGVKVSRVEPKAGWKHELETNAETKAIVSVTWTAEGEGLAKTEFTEFRLSGKISADAKQLVWKAYQTYSDNSLVEWVGGDGADYPAAVTTVTAGTGESDGHGGGSSGSAGTAPDTGTASGSEGSGDAAPETPVSNSGGDSSAGTPEPAASADNSATAQESAPVTAADAGSKSDTLSRTLSIAALALAASAFVISVSRKKR</sequence>
<name>A0A328UAN9_9BACL</name>